<sequence>MSGKPQPKILLKPRQNDEPVAGPSYATPRKTPTILTAPTTPSASTSHEQGPQIAGSSRTSGEQKKSTAVPKGNSAQVAPDPYSYVPMNGALVLLRNHNAINYRTLDFLHETNQDYMVVGTIGMPGVGKSTILNMLNTNLYYRDNSDDKSDSIFPVRSSINLNGENEVKMHITDDRLILLDCSESIFGHTRKDFIQYEQDELKKMMILLRICHVLLVVQEEYYNIRLIRTLVWAEMMMQVQPNQPTKLVFIRNKVGPCNVAPDTRGQVEALYKNVFRNSPSFYLTHATFVETTGNKQEAFNYIEFPALCKGETVDTHEHLKETILYLRKIVYAGRETLMVNNCTEKAWGQGLVKLVDGQEGNFFIDRYEKLKDKYNLHNHVKIVEHSYRDPSGLHFVE</sequence>
<dbReference type="PANTHER" id="PTHR14270:SF0">
    <property type="entry name" value="NONSENSE-MEDIATED MRNA DECAY FACTOR SMG9"/>
    <property type="match status" value="1"/>
</dbReference>
<dbReference type="GO" id="GO:0000184">
    <property type="term" value="P:nuclear-transcribed mRNA catabolic process, nonsense-mediated decay"/>
    <property type="evidence" value="ECO:0007669"/>
    <property type="project" value="UniProtKB-KW"/>
</dbReference>
<feature type="compositionally biased region" description="Low complexity" evidence="3">
    <location>
        <begin position="31"/>
        <end position="46"/>
    </location>
</feature>
<dbReference type="PANTHER" id="PTHR14270">
    <property type="entry name" value="NONSENSE-MEDIATED MRNA DECAY FACTOR SMG9"/>
    <property type="match status" value="1"/>
</dbReference>
<evidence type="ECO:0000313" key="4">
    <source>
        <dbReference type="EnsemblMetazoa" id="AATE002760-PA.1"/>
    </source>
</evidence>
<dbReference type="SUPFAM" id="SSF52540">
    <property type="entry name" value="P-loop containing nucleoside triphosphate hydrolases"/>
    <property type="match status" value="1"/>
</dbReference>
<organism evidence="4">
    <name type="scientific">Anopheles atroparvus</name>
    <name type="common">European mosquito</name>
    <dbReference type="NCBI Taxonomy" id="41427"/>
    <lineage>
        <taxon>Eukaryota</taxon>
        <taxon>Metazoa</taxon>
        <taxon>Ecdysozoa</taxon>
        <taxon>Arthropoda</taxon>
        <taxon>Hexapoda</taxon>
        <taxon>Insecta</taxon>
        <taxon>Pterygota</taxon>
        <taxon>Neoptera</taxon>
        <taxon>Endopterygota</taxon>
        <taxon>Diptera</taxon>
        <taxon>Nematocera</taxon>
        <taxon>Culicoidea</taxon>
        <taxon>Culicidae</taxon>
        <taxon>Anophelinae</taxon>
        <taxon>Anopheles</taxon>
    </lineage>
</organism>
<comment type="similarity">
    <text evidence="1">Belongs to the SMG9 family.</text>
</comment>
<evidence type="ECO:0000256" key="1">
    <source>
        <dbReference type="ARBA" id="ARBA00007712"/>
    </source>
</evidence>
<feature type="region of interest" description="Disordered" evidence="3">
    <location>
        <begin position="1"/>
        <end position="77"/>
    </location>
</feature>
<name>A0A182IP22_ANOAO</name>
<protein>
    <submittedName>
        <fullName evidence="4">Uncharacterized protein</fullName>
    </submittedName>
</protein>
<dbReference type="VEuPathDB" id="VectorBase:AATE002760"/>
<dbReference type="EnsemblMetazoa" id="AATE002760-RA">
    <property type="protein sequence ID" value="AATE002760-PA.1"/>
    <property type="gene ID" value="AATE002760"/>
</dbReference>
<dbReference type="AlphaFoldDB" id="A0A182IP22"/>
<reference evidence="4" key="1">
    <citation type="submission" date="2022-08" db="UniProtKB">
        <authorList>
            <consortium name="EnsemblMetazoa"/>
        </authorList>
    </citation>
    <scope>IDENTIFICATION</scope>
    <source>
        <strain evidence="4">EBRO</strain>
    </source>
</reference>
<proteinExistence type="inferred from homology"/>
<dbReference type="InterPro" id="IPR027417">
    <property type="entry name" value="P-loop_NTPase"/>
</dbReference>
<keyword evidence="2" id="KW-0866">Nonsense-mediated mRNA decay</keyword>
<accession>A0A182IP22</accession>
<dbReference type="InterPro" id="IPR039177">
    <property type="entry name" value="SMG9"/>
</dbReference>
<dbReference type="STRING" id="41427.A0A182IP22"/>
<evidence type="ECO:0000256" key="2">
    <source>
        <dbReference type="ARBA" id="ARBA00023161"/>
    </source>
</evidence>
<evidence type="ECO:0000256" key="3">
    <source>
        <dbReference type="SAM" id="MobiDB-lite"/>
    </source>
</evidence>